<dbReference type="SMART" id="SM00271">
    <property type="entry name" value="DnaJ"/>
    <property type="match status" value="1"/>
</dbReference>
<evidence type="ECO:0000259" key="9">
    <source>
        <dbReference type="PROSITE" id="PS51352"/>
    </source>
</evidence>
<keyword evidence="11" id="KW-1185">Reference proteome</keyword>
<comment type="function">
    <text evidence="5">Plays an important role in regulating the size of autophagosomes during the formation process.</text>
</comment>
<dbReference type="SUPFAM" id="SSF46565">
    <property type="entry name" value="Chaperone J-domain"/>
    <property type="match status" value="1"/>
</dbReference>
<keyword evidence="4" id="KW-0072">Autophagy</keyword>
<evidence type="ECO:0000259" key="8">
    <source>
        <dbReference type="PROSITE" id="PS50076"/>
    </source>
</evidence>
<dbReference type="PROSITE" id="PS51352">
    <property type="entry name" value="THIOREDOXIN_2"/>
    <property type="match status" value="1"/>
</dbReference>
<dbReference type="InterPro" id="IPR013766">
    <property type="entry name" value="Thioredoxin_domain"/>
</dbReference>
<reference evidence="11" key="1">
    <citation type="journal article" date="2006" name="Proc. Natl. Acad. Sci. U.S.A.">
        <title>Genome analysis of the smallest free-living eukaryote Ostreococcus tauri unveils many unique features.</title>
        <authorList>
            <person name="Derelle E."/>
            <person name="Ferraz C."/>
            <person name="Rombauts S."/>
            <person name="Rouze P."/>
            <person name="Worden A.Z."/>
            <person name="Robbens S."/>
            <person name="Partensky F."/>
            <person name="Degroeve S."/>
            <person name="Echeynie S."/>
            <person name="Cooke R."/>
            <person name="Saeys Y."/>
            <person name="Wuyts J."/>
            <person name="Jabbari K."/>
            <person name="Bowler C."/>
            <person name="Panaud O."/>
            <person name="Piegu B."/>
            <person name="Ball S.G."/>
            <person name="Ral J.-P."/>
            <person name="Bouget F.-Y."/>
            <person name="Piganeau G."/>
            <person name="De Baets B."/>
            <person name="Picard A."/>
            <person name="Delseny M."/>
            <person name="Demaille J."/>
            <person name="Van de Peer Y."/>
            <person name="Moreau H."/>
        </authorList>
    </citation>
    <scope>NUCLEOTIDE SEQUENCE [LARGE SCALE GENOMIC DNA]</scope>
    <source>
        <strain evidence="11">OTTH 0595 / CCAP 157/2 / RCC745</strain>
    </source>
</reference>
<dbReference type="GO" id="GO:0005789">
    <property type="term" value="C:endoplasmic reticulum membrane"/>
    <property type="evidence" value="ECO:0007669"/>
    <property type="project" value="UniProtKB-SubCell"/>
</dbReference>
<proteinExistence type="predicted"/>
<name>A0A090N468_OSTTA</name>
<dbReference type="EMBL" id="CAID01000010">
    <property type="protein sequence ID" value="CEF99343.1"/>
    <property type="molecule type" value="Genomic_DNA"/>
</dbReference>
<dbReference type="SUPFAM" id="SSF68906">
    <property type="entry name" value="SAP domain"/>
    <property type="match status" value="1"/>
</dbReference>
<dbReference type="KEGG" id="ota:OT_ostta10g01420"/>
<dbReference type="Proteomes" id="UP000009170">
    <property type="component" value="Unassembled WGS sequence"/>
</dbReference>
<dbReference type="InterPro" id="IPR001623">
    <property type="entry name" value="DnaJ_domain"/>
</dbReference>
<dbReference type="PROSITE" id="PS00636">
    <property type="entry name" value="DNAJ_1"/>
    <property type="match status" value="1"/>
</dbReference>
<dbReference type="Pfam" id="PF00226">
    <property type="entry name" value="DnaJ"/>
    <property type="match status" value="1"/>
</dbReference>
<dbReference type="InterPro" id="IPR018253">
    <property type="entry name" value="DnaJ_domain_CS"/>
</dbReference>
<dbReference type="SUPFAM" id="SSF52833">
    <property type="entry name" value="Thioredoxin-like"/>
    <property type="match status" value="1"/>
</dbReference>
<dbReference type="InterPro" id="IPR036361">
    <property type="entry name" value="SAP_dom_sf"/>
</dbReference>
<dbReference type="PROSITE" id="PS50076">
    <property type="entry name" value="DNAJ_2"/>
    <property type="match status" value="1"/>
</dbReference>
<comment type="caution">
    <text evidence="10">The sequence shown here is derived from an EMBL/GenBank/DDBJ whole genome shotgun (WGS) entry which is preliminary data.</text>
</comment>
<dbReference type="CDD" id="cd06257">
    <property type="entry name" value="DnaJ"/>
    <property type="match status" value="1"/>
</dbReference>
<protein>
    <recommendedName>
        <fullName evidence="2">DnaJ homolog subfamily C member 10</fullName>
    </recommendedName>
    <alternativeName>
        <fullName evidence="3">DnaJ homolog subfamily C member 16</fullName>
    </alternativeName>
    <alternativeName>
        <fullName evidence="6">Endoplasmic reticulum DNA J domain-containing protein 8</fullName>
    </alternativeName>
</protein>
<dbReference type="PRINTS" id="PR00625">
    <property type="entry name" value="JDOMAIN"/>
</dbReference>
<evidence type="ECO:0000256" key="3">
    <source>
        <dbReference type="ARBA" id="ARBA00020921"/>
    </source>
</evidence>
<evidence type="ECO:0000256" key="5">
    <source>
        <dbReference type="ARBA" id="ARBA00035002"/>
    </source>
</evidence>
<gene>
    <name evidence="10" type="ORF">OT_ostta10g01420</name>
</gene>
<dbReference type="InterPro" id="IPR036869">
    <property type="entry name" value="J_dom_sf"/>
</dbReference>
<dbReference type="GeneID" id="9832307"/>
<dbReference type="STRING" id="70448.A0A090N468"/>
<evidence type="ECO:0000256" key="1">
    <source>
        <dbReference type="ARBA" id="ARBA00004163"/>
    </source>
</evidence>
<dbReference type="OrthoDB" id="498510at2759"/>
<reference evidence="10 11" key="2">
    <citation type="journal article" date="2014" name="BMC Genomics">
        <title>An improved genome of the model marine alga Ostreococcus tauri unfolds by assessing Illumina de novo assemblies.</title>
        <authorList>
            <person name="Blanc-Mathieu R."/>
            <person name="Verhelst B."/>
            <person name="Derelle E."/>
            <person name="Rombauts S."/>
            <person name="Bouget F.Y."/>
            <person name="Carre I."/>
            <person name="Chateau A."/>
            <person name="Eyre-Walker A."/>
            <person name="Grimsley N."/>
            <person name="Moreau H."/>
            <person name="Piegu B."/>
            <person name="Rivals E."/>
            <person name="Schackwitz W."/>
            <person name="Van de Peer Y."/>
            <person name="Piganeau G."/>
        </authorList>
    </citation>
    <scope>NUCLEOTIDE SEQUENCE [LARGE SCALE GENOMIC DNA]</scope>
    <source>
        <strain evidence="11">OTTH 0595 / CCAP 157/2 / RCC745</strain>
    </source>
</reference>
<dbReference type="InterPro" id="IPR019345">
    <property type="entry name" value="ARMET_C"/>
</dbReference>
<organism evidence="10 11">
    <name type="scientific">Ostreococcus tauri</name>
    <name type="common">Marine green alga</name>
    <dbReference type="NCBI Taxonomy" id="70448"/>
    <lineage>
        <taxon>Eukaryota</taxon>
        <taxon>Viridiplantae</taxon>
        <taxon>Chlorophyta</taxon>
        <taxon>Mamiellophyceae</taxon>
        <taxon>Mamiellales</taxon>
        <taxon>Bathycoccaceae</taxon>
        <taxon>Ostreococcus</taxon>
    </lineage>
</organism>
<dbReference type="InterPro" id="IPR052842">
    <property type="entry name" value="ER_Co-chaperone"/>
</dbReference>
<dbReference type="RefSeq" id="XP_003081576.2">
    <property type="nucleotide sequence ID" value="XM_003081528.2"/>
</dbReference>
<dbReference type="Gene3D" id="1.10.287.110">
    <property type="entry name" value="DnaJ domain"/>
    <property type="match status" value="1"/>
</dbReference>
<dbReference type="PROSITE" id="PS00194">
    <property type="entry name" value="THIOREDOXIN_1"/>
    <property type="match status" value="1"/>
</dbReference>
<evidence type="ECO:0000256" key="4">
    <source>
        <dbReference type="ARBA" id="ARBA00023006"/>
    </source>
</evidence>
<dbReference type="Gene3D" id="1.10.720.30">
    <property type="entry name" value="SAP domain"/>
    <property type="match status" value="1"/>
</dbReference>
<accession>A0A090N468</accession>
<dbReference type="InParanoid" id="A0A090N468"/>
<comment type="subcellular location">
    <subcellularLocation>
        <location evidence="1">Endoplasmic reticulum membrane</location>
        <topology evidence="1">Single-pass type IV membrane protein</topology>
    </subcellularLocation>
</comment>
<feature type="domain" description="J" evidence="8">
    <location>
        <begin position="45"/>
        <end position="106"/>
    </location>
</feature>
<dbReference type="Pfam" id="PF10208">
    <property type="entry name" value="ARMET_C"/>
    <property type="match status" value="1"/>
</dbReference>
<dbReference type="Pfam" id="PF00085">
    <property type="entry name" value="Thioredoxin"/>
    <property type="match status" value="1"/>
</dbReference>
<dbReference type="PANTHER" id="PTHR45184">
    <property type="entry name" value="DNAJ PROTEIN ERDJ3A"/>
    <property type="match status" value="1"/>
</dbReference>
<feature type="region of interest" description="Disordered" evidence="7">
    <location>
        <begin position="169"/>
        <end position="192"/>
    </location>
</feature>
<dbReference type="Gene3D" id="3.40.30.10">
    <property type="entry name" value="Glutaredoxin"/>
    <property type="match status" value="1"/>
</dbReference>
<feature type="region of interest" description="Disordered" evidence="7">
    <location>
        <begin position="110"/>
        <end position="131"/>
    </location>
</feature>
<feature type="domain" description="Thioredoxin" evidence="9">
    <location>
        <begin position="198"/>
        <end position="303"/>
    </location>
</feature>
<sequence length="501" mass="55212">MARSRRHTRDARRRDASMRPYARVVAFVVAIVSIFSIHLAEAQADYYKVLGVSRDADERTLKKNYRIQALKHHPDKGGSPEKFAEIGEAYEVLTDPEKRAVYDRYGHEGLKAQQGGGGPGPGDGFGGGFGGGGFGGGGRNVRFEWSGGGPGGGFGGGFGGGDPFADMFGDVFGGRRRGGGRRQQGQQQRPKENLFDKLSPVTSLRQGKFPGTDAKNIWFISFYAPWCGHCREMKGAFEQLAKSLKGLVRVGAVNCEIQKGLCAMEGVNEFPTLKLKKAGVSTPLEQGDHSFQRMRDWVLDHLPIGFANLKKPSMLTKFLENDCAVGRACVVFLNDQRDTPAWFKVASFAHRDIKMAESKGKNSAIGMYFDIVKQPTLVVICDGDIERTVAYSGRIEHDMTSTDVDAWLSSFSKDHSTGCARVKKTPKTGANLDRTTDLRKMKMGQIKALMDVHSIPCVSCYEKTDFVNAINVWLDEKFPTSEKKRKSGAEYMRASFARDDL</sequence>
<evidence type="ECO:0000256" key="7">
    <source>
        <dbReference type="SAM" id="MobiDB-lite"/>
    </source>
</evidence>
<dbReference type="GO" id="GO:0006914">
    <property type="term" value="P:autophagy"/>
    <property type="evidence" value="ECO:0007669"/>
    <property type="project" value="UniProtKB-KW"/>
</dbReference>
<feature type="compositionally biased region" description="Gly residues" evidence="7">
    <location>
        <begin position="114"/>
        <end position="131"/>
    </location>
</feature>
<dbReference type="AlphaFoldDB" id="A0A090N468"/>
<evidence type="ECO:0000313" key="11">
    <source>
        <dbReference type="Proteomes" id="UP000009170"/>
    </source>
</evidence>
<evidence type="ECO:0000313" key="10">
    <source>
        <dbReference type="EMBL" id="CEF99343.1"/>
    </source>
</evidence>
<dbReference type="PANTHER" id="PTHR45184:SF1">
    <property type="entry name" value="DNAJ PROTEIN ERDJ3A"/>
    <property type="match status" value="1"/>
</dbReference>
<dbReference type="FunCoup" id="A0A090N468">
    <property type="interactions" value="1"/>
</dbReference>
<dbReference type="InterPro" id="IPR036249">
    <property type="entry name" value="Thioredoxin-like_sf"/>
</dbReference>
<evidence type="ECO:0000256" key="6">
    <source>
        <dbReference type="ARBA" id="ARBA00035043"/>
    </source>
</evidence>
<evidence type="ECO:0000256" key="2">
    <source>
        <dbReference type="ARBA" id="ARBA00020920"/>
    </source>
</evidence>
<dbReference type="InterPro" id="IPR017937">
    <property type="entry name" value="Thioredoxin_CS"/>
</dbReference>